<dbReference type="Gene3D" id="3.20.20.80">
    <property type="entry name" value="Glycosidases"/>
    <property type="match status" value="1"/>
</dbReference>
<evidence type="ECO:0000256" key="5">
    <source>
        <dbReference type="ARBA" id="ARBA00022676"/>
    </source>
</evidence>
<reference evidence="12 13" key="1">
    <citation type="submission" date="2018-08" db="EMBL/GenBank/DDBJ databases">
        <title>Paraburkholderia sp. DHOM06 isolated from forest soil.</title>
        <authorList>
            <person name="Gao Z.-H."/>
            <person name="Qiu L.-H."/>
        </authorList>
    </citation>
    <scope>NUCLEOTIDE SEQUENCE [LARGE SCALE GENOMIC DNA]</scope>
    <source>
        <strain evidence="12 13">DHOM06</strain>
    </source>
</reference>
<comment type="catalytic activity">
    <reaction evidence="1 10">
        <text>Transfers a segment of a (1-&gt;4)-alpha-D-glucan to a new position in an acceptor, which may be glucose or a (1-&gt;4)-alpha-D-glucan.</text>
        <dbReference type="EC" id="2.4.1.25"/>
    </reaction>
</comment>
<dbReference type="EMBL" id="QRGA01000022">
    <property type="protein sequence ID" value="RDU95103.1"/>
    <property type="molecule type" value="Genomic_DNA"/>
</dbReference>
<evidence type="ECO:0000256" key="8">
    <source>
        <dbReference type="ARBA" id="ARBA00031423"/>
    </source>
</evidence>
<dbReference type="GO" id="GO:0005975">
    <property type="term" value="P:carbohydrate metabolic process"/>
    <property type="evidence" value="ECO:0007669"/>
    <property type="project" value="InterPro"/>
</dbReference>
<gene>
    <name evidence="12" type="primary">malQ</name>
    <name evidence="12" type="ORF">DWV00_30435</name>
</gene>
<keyword evidence="6 10" id="KW-0808">Transferase</keyword>
<comment type="similarity">
    <text evidence="2 10">Belongs to the disproportionating enzyme family.</text>
</comment>
<dbReference type="InterPro" id="IPR003385">
    <property type="entry name" value="Glyco_hydro_77"/>
</dbReference>
<evidence type="ECO:0000256" key="4">
    <source>
        <dbReference type="ARBA" id="ARBA00020295"/>
    </source>
</evidence>
<keyword evidence="13" id="KW-1185">Reference proteome</keyword>
<dbReference type="PANTHER" id="PTHR32438">
    <property type="entry name" value="4-ALPHA-GLUCANOTRANSFERASE DPE1, CHLOROPLASTIC/AMYLOPLASTIC"/>
    <property type="match status" value="1"/>
</dbReference>
<dbReference type="OrthoDB" id="9763489at2"/>
<dbReference type="PANTHER" id="PTHR32438:SF5">
    <property type="entry name" value="4-ALPHA-GLUCANOTRANSFERASE DPE1, CHLOROPLASTIC_AMYLOPLASTIC"/>
    <property type="match status" value="1"/>
</dbReference>
<dbReference type="InterPro" id="IPR017853">
    <property type="entry name" value="GH"/>
</dbReference>
<dbReference type="Proteomes" id="UP000256838">
    <property type="component" value="Unassembled WGS sequence"/>
</dbReference>
<dbReference type="AlphaFoldDB" id="A0A3D8JPR0"/>
<keyword evidence="5 10" id="KW-0328">Glycosyltransferase</keyword>
<evidence type="ECO:0000256" key="9">
    <source>
        <dbReference type="ARBA" id="ARBA00031501"/>
    </source>
</evidence>
<organism evidence="12 13">
    <name type="scientific">Trinickia dinghuensis</name>
    <dbReference type="NCBI Taxonomy" id="2291023"/>
    <lineage>
        <taxon>Bacteria</taxon>
        <taxon>Pseudomonadati</taxon>
        <taxon>Pseudomonadota</taxon>
        <taxon>Betaproteobacteria</taxon>
        <taxon>Burkholderiales</taxon>
        <taxon>Burkholderiaceae</taxon>
        <taxon>Trinickia</taxon>
    </lineage>
</organism>
<dbReference type="Pfam" id="PF02446">
    <property type="entry name" value="Glyco_hydro_77"/>
    <property type="match status" value="1"/>
</dbReference>
<evidence type="ECO:0000313" key="12">
    <source>
        <dbReference type="EMBL" id="RDU95103.1"/>
    </source>
</evidence>
<evidence type="ECO:0000256" key="6">
    <source>
        <dbReference type="ARBA" id="ARBA00022679"/>
    </source>
</evidence>
<evidence type="ECO:0000313" key="13">
    <source>
        <dbReference type="Proteomes" id="UP000256838"/>
    </source>
</evidence>
<accession>A0A3D8JPR0</accession>
<dbReference type="RefSeq" id="WP_115537319.1">
    <property type="nucleotide sequence ID" value="NZ_QRGA01000022.1"/>
</dbReference>
<evidence type="ECO:0000256" key="11">
    <source>
        <dbReference type="SAM" id="MobiDB-lite"/>
    </source>
</evidence>
<feature type="compositionally biased region" description="Pro residues" evidence="11">
    <location>
        <begin position="744"/>
        <end position="754"/>
    </location>
</feature>
<proteinExistence type="inferred from homology"/>
<dbReference type="NCBIfam" id="TIGR00217">
    <property type="entry name" value="malQ"/>
    <property type="match status" value="1"/>
</dbReference>
<dbReference type="EC" id="2.4.1.25" evidence="3 10"/>
<evidence type="ECO:0000256" key="1">
    <source>
        <dbReference type="ARBA" id="ARBA00000439"/>
    </source>
</evidence>
<sequence length="754" mass="80734">MTGSRTISSSLGRETIERIATRAGFEVHWEDANKRTHRVKSETLATLLAALGLPCGTADEAKQTLAMLDAEHAAQTLPPLVTAECHRATALPAAACRAGDAYRIELESGGIVEGRLGVPKGESALLAPVAEPGYHMLEIGERRVCLAVAPPRCYTVDDACLAPRASADGKPTRRSNADAPRAASIWGIGAQLYGLRRAGDGGIGDFTALASFARHSAQAGADAVAISPTHAMFSADPRKFSPYAPSSRLFLNVAHIDPSAVLGMQAVEAALDAVATTGTGSPRERWAALEALPLIDWPDALGLRLAVLRALYERFCAHERTAAAPLAREFDTFCSQGGRALEDHARFEAIDAIERASQGVGHWRDWPAALTDPRRPEVEAFAREHRHEVDFHLFLQWLAAKGMTDAQSAARAAGMAIGLVADLAVGCDGAGSHAWSYPDDMLRSVSVGAPPDLFNQAGQAWGLTTFSPRAMRMQGFGAFIDMLRASFAHGGGLRIDHVLGLQRLWLVPEGASAADGAYLRYPMSDLLRLIALESMRHRAIVIGEDLGTVPEGFRERLARHGLLGISVLWFERSEDGGSFKPPAQYSRAALATTTTHDLPTVAGWWSGNDIVWRDRIGQTAPRADGRDPVALANAERAADRHALWRTFQHAGVAAPGVSAPPKDHAPVDEALAFVASTPAPLALYPLEDLLGLPDQPNLPGSIDEHPNWRRRLTAPVDALFDGGVLSDRLLAVSSRRAPVARPRQGPPSKPSRTP</sequence>
<dbReference type="SUPFAM" id="SSF51445">
    <property type="entry name" value="(Trans)glycosidases"/>
    <property type="match status" value="1"/>
</dbReference>
<dbReference type="GO" id="GO:0004134">
    <property type="term" value="F:4-alpha-glucanotransferase activity"/>
    <property type="evidence" value="ECO:0007669"/>
    <property type="project" value="UniProtKB-EC"/>
</dbReference>
<keyword evidence="7 10" id="KW-0119">Carbohydrate metabolism</keyword>
<evidence type="ECO:0000256" key="3">
    <source>
        <dbReference type="ARBA" id="ARBA00012560"/>
    </source>
</evidence>
<feature type="region of interest" description="Disordered" evidence="11">
    <location>
        <begin position="733"/>
        <end position="754"/>
    </location>
</feature>
<protein>
    <recommendedName>
        <fullName evidence="4 10">4-alpha-glucanotransferase</fullName>
        <ecNumber evidence="3 10">2.4.1.25</ecNumber>
    </recommendedName>
    <alternativeName>
        <fullName evidence="8 10">Amylomaltase</fullName>
    </alternativeName>
    <alternativeName>
        <fullName evidence="9 10">Disproportionating enzyme</fullName>
    </alternativeName>
</protein>
<comment type="caution">
    <text evidence="12">The sequence shown here is derived from an EMBL/GenBank/DDBJ whole genome shotgun (WGS) entry which is preliminary data.</text>
</comment>
<evidence type="ECO:0000256" key="2">
    <source>
        <dbReference type="ARBA" id="ARBA00005684"/>
    </source>
</evidence>
<evidence type="ECO:0000256" key="7">
    <source>
        <dbReference type="ARBA" id="ARBA00023277"/>
    </source>
</evidence>
<evidence type="ECO:0000256" key="10">
    <source>
        <dbReference type="RuleBase" id="RU361207"/>
    </source>
</evidence>
<name>A0A3D8JPR0_9BURK</name>